<dbReference type="SUPFAM" id="SSF48613">
    <property type="entry name" value="Heme oxygenase-like"/>
    <property type="match status" value="1"/>
</dbReference>
<name>A0A1I6VW41_9RHOB</name>
<dbReference type="STRING" id="311180.SAMN04488050_11361"/>
<dbReference type="Gene3D" id="1.20.910.10">
    <property type="entry name" value="Heme oxygenase-like"/>
    <property type="match status" value="1"/>
</dbReference>
<dbReference type="Proteomes" id="UP000199392">
    <property type="component" value="Unassembled WGS sequence"/>
</dbReference>
<protein>
    <submittedName>
        <fullName evidence="1">Heme oxygenase</fullName>
    </submittedName>
</protein>
<proteinExistence type="predicted"/>
<evidence type="ECO:0000313" key="1">
    <source>
        <dbReference type="EMBL" id="SFT17928.1"/>
    </source>
</evidence>
<evidence type="ECO:0000313" key="2">
    <source>
        <dbReference type="Proteomes" id="UP000199392"/>
    </source>
</evidence>
<dbReference type="InterPro" id="IPR016084">
    <property type="entry name" value="Haem_Oase-like_multi-hlx"/>
</dbReference>
<sequence length="188" mass="20458">MKDFVDAPDLLRDCNLRDALRSATAGPHRRLDAQLSRLDLTSSDDRRAFCEVQRRGFTRLGAACGWDAAEAATALRDTLKALDEDLGPQPLPGPGLDLPLHGDAVAYLLLGSQLGTAVLRRTLPEPPTRGFFALTGDRVAWRAFCLRLGAQPDDSAESRRVLRDAIRAFSIFEHETRAVLSAPVDGAP</sequence>
<dbReference type="EMBL" id="FOZW01000013">
    <property type="protein sequence ID" value="SFT17928.1"/>
    <property type="molecule type" value="Genomic_DNA"/>
</dbReference>
<reference evidence="2" key="1">
    <citation type="submission" date="2016-10" db="EMBL/GenBank/DDBJ databases">
        <authorList>
            <person name="Varghese N."/>
            <person name="Submissions S."/>
        </authorList>
    </citation>
    <scope>NUCLEOTIDE SEQUENCE [LARGE SCALE GENOMIC DNA]</scope>
    <source>
        <strain evidence="2">DSM 26894</strain>
    </source>
</reference>
<accession>A0A1I6VW41</accession>
<organism evidence="1 2">
    <name type="scientific">Alloyangia pacifica</name>
    <dbReference type="NCBI Taxonomy" id="311180"/>
    <lineage>
        <taxon>Bacteria</taxon>
        <taxon>Pseudomonadati</taxon>
        <taxon>Pseudomonadota</taxon>
        <taxon>Alphaproteobacteria</taxon>
        <taxon>Rhodobacterales</taxon>
        <taxon>Roseobacteraceae</taxon>
        <taxon>Alloyangia</taxon>
    </lineage>
</organism>
<dbReference type="OrthoDB" id="7854089at2"/>
<gene>
    <name evidence="1" type="ORF">SAMN04488050_11361</name>
</gene>
<dbReference type="RefSeq" id="WP_092429115.1">
    <property type="nucleotide sequence ID" value="NZ_FNCL01000013.1"/>
</dbReference>
<dbReference type="AlphaFoldDB" id="A0A1I6VW41"/>
<keyword evidence="2" id="KW-1185">Reference proteome</keyword>